<dbReference type="AlphaFoldDB" id="A0A7U2END8"/>
<evidence type="ECO:0000313" key="2">
    <source>
        <dbReference type="EMBL" id="QRC90055.1"/>
    </source>
</evidence>
<dbReference type="Proteomes" id="UP000663193">
    <property type="component" value="Chromosome 1"/>
</dbReference>
<protein>
    <submittedName>
        <fullName evidence="2">Uncharacterized protein</fullName>
    </submittedName>
</protein>
<keyword evidence="3" id="KW-1185">Reference proteome</keyword>
<proteinExistence type="predicted"/>
<evidence type="ECO:0000313" key="3">
    <source>
        <dbReference type="Proteomes" id="UP000663193"/>
    </source>
</evidence>
<evidence type="ECO:0000256" key="1">
    <source>
        <dbReference type="SAM" id="SignalP"/>
    </source>
</evidence>
<feature type="chain" id="PRO_5031220856" evidence="1">
    <location>
        <begin position="17"/>
        <end position="68"/>
    </location>
</feature>
<dbReference type="EMBL" id="CP069023">
    <property type="protein sequence ID" value="QRC90055.1"/>
    <property type="molecule type" value="Genomic_DNA"/>
</dbReference>
<gene>
    <name evidence="2" type="ORF">JI435_306580</name>
</gene>
<keyword evidence="1" id="KW-0732">Signal</keyword>
<feature type="signal peptide" evidence="1">
    <location>
        <begin position="1"/>
        <end position="16"/>
    </location>
</feature>
<sequence length="68" mass="7605">MFPSALLSSHPHLVRCLILLIRPHFICVRKTHVPRTPRRIAALETGLSWHGAAGREGPGVLLEFEERG</sequence>
<name>A0A7U2END8_PHANO</name>
<dbReference type="VEuPathDB" id="FungiDB:JI435_306580"/>
<reference evidence="3" key="1">
    <citation type="journal article" date="2021" name="BMC Genomics">
        <title>Chromosome-level genome assembly and manually-curated proteome of model necrotroph Parastagonospora nodorum Sn15 reveals a genome-wide trove of candidate effector homologs, and redundancy of virulence-related functions within an accessory chromosome.</title>
        <authorList>
            <person name="Bertazzoni S."/>
            <person name="Jones D.A.B."/>
            <person name="Phan H.T."/>
            <person name="Tan K.-C."/>
            <person name="Hane J.K."/>
        </authorList>
    </citation>
    <scope>NUCLEOTIDE SEQUENCE [LARGE SCALE GENOMIC DNA]</scope>
    <source>
        <strain evidence="3">SN15 / ATCC MYA-4574 / FGSC 10173)</strain>
    </source>
</reference>
<accession>A0A7U2END8</accession>
<organism evidence="2 3">
    <name type="scientific">Phaeosphaeria nodorum (strain SN15 / ATCC MYA-4574 / FGSC 10173)</name>
    <name type="common">Glume blotch fungus</name>
    <name type="synonym">Parastagonospora nodorum</name>
    <dbReference type="NCBI Taxonomy" id="321614"/>
    <lineage>
        <taxon>Eukaryota</taxon>
        <taxon>Fungi</taxon>
        <taxon>Dikarya</taxon>
        <taxon>Ascomycota</taxon>
        <taxon>Pezizomycotina</taxon>
        <taxon>Dothideomycetes</taxon>
        <taxon>Pleosporomycetidae</taxon>
        <taxon>Pleosporales</taxon>
        <taxon>Pleosporineae</taxon>
        <taxon>Phaeosphaeriaceae</taxon>
        <taxon>Parastagonospora</taxon>
    </lineage>
</organism>